<evidence type="ECO:0000256" key="1">
    <source>
        <dbReference type="ARBA" id="ARBA00001933"/>
    </source>
</evidence>
<evidence type="ECO:0000256" key="2">
    <source>
        <dbReference type="ARBA" id="ARBA00010671"/>
    </source>
</evidence>
<dbReference type="EMBL" id="BMLG01000014">
    <property type="protein sequence ID" value="GGM36863.1"/>
    <property type="molecule type" value="Genomic_DNA"/>
</dbReference>
<dbReference type="RefSeq" id="WP_117156691.1">
    <property type="nucleotide sequence ID" value="NZ_BMLG01000014.1"/>
</dbReference>
<gene>
    <name evidence="8" type="primary">cad</name>
    <name evidence="8" type="ORF">GCM10011351_23780</name>
</gene>
<dbReference type="SUPFAM" id="SSF53383">
    <property type="entry name" value="PLP-dependent transferases"/>
    <property type="match status" value="1"/>
</dbReference>
<sequence length="480" mass="54817">MDKQQQNTPLFNRLKQFTQDQPLSFHVPGHKNGLIFPKEGRRYFNDILRLDLTELTGLDDLHAPNDVIAEAQCLARDWFRSDYSYFLVNGSTVGNLAMILATCNRGEKVIVQRNSHKSILNGLELSGARPVFVSPEFDQQVKRYTAPSIEQLKQAIHNHPDAKAIILTYPDYFGHTSDIKSVINTAHQYKIPVLVDEAHGVHFSIDAKVFPMSALELGADLVIQSAHKMAPAMTMTAFLHIKSSYIPSEKIEHYLQMLQSSSPSYPLMASLDLARYFLAMQTKENIQLTLNSIEQMRHVFSKSNKWDLIPIQKERDDPLKITLNAKPGYSAHSIAALFESEGVFPEMRTEKQILFIHGLKFFDDWKRLEKVVEKVTRQLKFSSKHATIESKQPIFPEVTTVLAYSYGEMEPKEIIFMKWSQIIGKVAAEAITPYPPGIPIVVKGERITEHHIKVIHYLLEQQINFQQDNIQEGMRVFKGE</sequence>
<dbReference type="PANTHER" id="PTHR43277:SF3">
    <property type="entry name" value="DECARBOXYLASE, PUTATIVE-RELATED"/>
    <property type="match status" value="1"/>
</dbReference>
<dbReference type="InterPro" id="IPR000310">
    <property type="entry name" value="Orn/Lys/Arg_deCO2ase_major_dom"/>
</dbReference>
<keyword evidence="9" id="KW-1185">Reference proteome</keyword>
<dbReference type="PANTHER" id="PTHR43277">
    <property type="entry name" value="ARGININE DECARBOXYLASE"/>
    <property type="match status" value="1"/>
</dbReference>
<keyword evidence="5" id="KW-0456">Lyase</keyword>
<comment type="cofactor">
    <cofactor evidence="1">
        <name>pyridoxal 5'-phosphate</name>
        <dbReference type="ChEBI" id="CHEBI:597326"/>
    </cofactor>
</comment>
<dbReference type="SUPFAM" id="SSF55904">
    <property type="entry name" value="Ornithine decarboxylase C-terminal domain"/>
    <property type="match status" value="1"/>
</dbReference>
<dbReference type="InterPro" id="IPR036633">
    <property type="entry name" value="Prn/Lys/Arg_de-COase_C_sf"/>
</dbReference>
<dbReference type="CDD" id="cd00615">
    <property type="entry name" value="Orn_deC_like"/>
    <property type="match status" value="1"/>
</dbReference>
<dbReference type="Pfam" id="PF01276">
    <property type="entry name" value="OKR_DC_1"/>
    <property type="match status" value="1"/>
</dbReference>
<dbReference type="InterPro" id="IPR008286">
    <property type="entry name" value="Prn/Lys/Arg_de-COase_C"/>
</dbReference>
<evidence type="ECO:0000256" key="4">
    <source>
        <dbReference type="ARBA" id="ARBA00022898"/>
    </source>
</evidence>
<evidence type="ECO:0000313" key="8">
    <source>
        <dbReference type="EMBL" id="GGM36863.1"/>
    </source>
</evidence>
<evidence type="ECO:0000313" key="9">
    <source>
        <dbReference type="Proteomes" id="UP000618460"/>
    </source>
</evidence>
<reference evidence="8" key="1">
    <citation type="journal article" date="2014" name="Int. J. Syst. Evol. Microbiol.">
        <title>Complete genome sequence of Corynebacterium casei LMG S-19264T (=DSM 44701T), isolated from a smear-ripened cheese.</title>
        <authorList>
            <consortium name="US DOE Joint Genome Institute (JGI-PGF)"/>
            <person name="Walter F."/>
            <person name="Albersmeier A."/>
            <person name="Kalinowski J."/>
            <person name="Ruckert C."/>
        </authorList>
    </citation>
    <scope>NUCLEOTIDE SEQUENCE</scope>
    <source>
        <strain evidence="8">CGMCC 1.6333</strain>
    </source>
</reference>
<comment type="similarity">
    <text evidence="2">Belongs to the Orn/Lys/Arg decarboxylase class-I family.</text>
</comment>
<dbReference type="GO" id="GO:0016831">
    <property type="term" value="F:carboxy-lyase activity"/>
    <property type="evidence" value="ECO:0007669"/>
    <property type="project" value="UniProtKB-KW"/>
</dbReference>
<evidence type="ECO:0000256" key="5">
    <source>
        <dbReference type="ARBA" id="ARBA00023239"/>
    </source>
</evidence>
<dbReference type="InterPro" id="IPR015424">
    <property type="entry name" value="PyrdxlP-dep_Trfase"/>
</dbReference>
<dbReference type="InterPro" id="IPR052357">
    <property type="entry name" value="Orn_Lys_Arg_decarboxylase-I"/>
</dbReference>
<dbReference type="OrthoDB" id="9815233at2"/>
<proteinExistence type="inferred from homology"/>
<dbReference type="Proteomes" id="UP000618460">
    <property type="component" value="Unassembled WGS sequence"/>
</dbReference>
<evidence type="ECO:0000256" key="3">
    <source>
        <dbReference type="ARBA" id="ARBA00022793"/>
    </source>
</evidence>
<name>A0A917TTL1_9BACI</name>
<keyword evidence="4" id="KW-0663">Pyridoxal phosphate</keyword>
<reference evidence="8" key="2">
    <citation type="submission" date="2020-09" db="EMBL/GenBank/DDBJ databases">
        <authorList>
            <person name="Sun Q."/>
            <person name="Zhou Y."/>
        </authorList>
    </citation>
    <scope>NUCLEOTIDE SEQUENCE</scope>
    <source>
        <strain evidence="8">CGMCC 1.6333</strain>
    </source>
</reference>
<keyword evidence="3" id="KW-0210">Decarboxylase</keyword>
<dbReference type="Gene3D" id="3.40.640.10">
    <property type="entry name" value="Type I PLP-dependent aspartate aminotransferase-like (Major domain)"/>
    <property type="match status" value="1"/>
</dbReference>
<dbReference type="AlphaFoldDB" id="A0A917TTL1"/>
<evidence type="ECO:0000259" key="7">
    <source>
        <dbReference type="Pfam" id="PF03711"/>
    </source>
</evidence>
<dbReference type="Pfam" id="PF03711">
    <property type="entry name" value="OKR_DC_1_C"/>
    <property type="match status" value="1"/>
</dbReference>
<comment type="caution">
    <text evidence="8">The sequence shown here is derived from an EMBL/GenBank/DDBJ whole genome shotgun (WGS) entry which is preliminary data.</text>
</comment>
<dbReference type="InterPro" id="IPR015421">
    <property type="entry name" value="PyrdxlP-dep_Trfase_major"/>
</dbReference>
<evidence type="ECO:0000259" key="6">
    <source>
        <dbReference type="Pfam" id="PF01276"/>
    </source>
</evidence>
<protein>
    <submittedName>
        <fullName evidence="8">Lysine decarboxylase</fullName>
    </submittedName>
</protein>
<accession>A0A917TTL1</accession>
<organism evidence="8 9">
    <name type="scientific">Paraliobacillus quinghaiensis</name>
    <dbReference type="NCBI Taxonomy" id="470815"/>
    <lineage>
        <taxon>Bacteria</taxon>
        <taxon>Bacillati</taxon>
        <taxon>Bacillota</taxon>
        <taxon>Bacilli</taxon>
        <taxon>Bacillales</taxon>
        <taxon>Bacillaceae</taxon>
        <taxon>Paraliobacillus</taxon>
    </lineage>
</organism>
<feature type="domain" description="Orn/Lys/Arg decarboxylase C-terminal" evidence="7">
    <location>
        <begin position="391"/>
        <end position="460"/>
    </location>
</feature>
<feature type="domain" description="Orn/Lys/Arg decarboxylases family 1 pyridoxal-P attachment site" evidence="6">
    <location>
        <begin position="8"/>
        <end position="313"/>
    </location>
</feature>
<dbReference type="Gene3D" id="3.90.105.10">
    <property type="entry name" value="Molybdopterin biosynthesis moea protein, domain 2"/>
    <property type="match status" value="1"/>
</dbReference>